<evidence type="ECO:0000313" key="4">
    <source>
        <dbReference type="Proteomes" id="UP000504633"/>
    </source>
</evidence>
<dbReference type="Pfam" id="PF07896">
    <property type="entry name" value="DUF1674"/>
    <property type="match status" value="1"/>
</dbReference>
<keyword evidence="4" id="KW-1185">Reference proteome</keyword>
<dbReference type="GeneID" id="111603947"/>
<evidence type="ECO:0000256" key="1">
    <source>
        <dbReference type="ARBA" id="ARBA00005701"/>
    </source>
</evidence>
<dbReference type="KEGG" id="dhe:111603947"/>
<feature type="region of interest" description="Disordered" evidence="3">
    <location>
        <begin position="68"/>
        <end position="123"/>
    </location>
</feature>
<sequence length="123" mass="14067">MCIEMFRCIIGRQRCFFVTSVRSFSASSVLPELITEEREADLKGTKQVTVPSERYLRFKDRLRSEAPLKSFSNEAMPHPAHEKEPLKPWPNNTNPNTGEVGGPPGPEPTRYGDWERKGRVTDF</sequence>
<dbReference type="PANTHER" id="PTHR28524:SF3">
    <property type="entry name" value="SUCCINATE DEHYDROGENASE ASSEMBLY FACTOR 4, MITOCHONDRIAL"/>
    <property type="match status" value="1"/>
</dbReference>
<accession>A0A6J1MAT5</accession>
<dbReference type="InterPro" id="IPR012875">
    <property type="entry name" value="SDHF4"/>
</dbReference>
<dbReference type="RefSeq" id="XP_023177545.2">
    <property type="nucleotide sequence ID" value="XM_023321777.2"/>
</dbReference>
<dbReference type="OrthoDB" id="201362at2759"/>
<dbReference type="GO" id="GO:0034553">
    <property type="term" value="P:mitochondrial respiratory chain complex II assembly"/>
    <property type="evidence" value="ECO:0007669"/>
    <property type="project" value="TreeGrafter"/>
</dbReference>
<gene>
    <name evidence="5" type="primary">LOC111603947</name>
</gene>
<dbReference type="Proteomes" id="UP000504633">
    <property type="component" value="Unplaced"/>
</dbReference>
<proteinExistence type="inferred from homology"/>
<evidence type="ECO:0000256" key="3">
    <source>
        <dbReference type="SAM" id="MobiDB-lite"/>
    </source>
</evidence>
<evidence type="ECO:0000256" key="2">
    <source>
        <dbReference type="ARBA" id="ARBA00022170"/>
    </source>
</evidence>
<organism evidence="4 5">
    <name type="scientific">Drosophila hydei</name>
    <name type="common">Fruit fly</name>
    <dbReference type="NCBI Taxonomy" id="7224"/>
    <lineage>
        <taxon>Eukaryota</taxon>
        <taxon>Metazoa</taxon>
        <taxon>Ecdysozoa</taxon>
        <taxon>Arthropoda</taxon>
        <taxon>Hexapoda</taxon>
        <taxon>Insecta</taxon>
        <taxon>Pterygota</taxon>
        <taxon>Neoptera</taxon>
        <taxon>Endopterygota</taxon>
        <taxon>Diptera</taxon>
        <taxon>Brachycera</taxon>
        <taxon>Muscomorpha</taxon>
        <taxon>Ephydroidea</taxon>
        <taxon>Drosophilidae</taxon>
        <taxon>Drosophila</taxon>
    </lineage>
</organism>
<reference evidence="5" key="1">
    <citation type="submission" date="2025-08" db="UniProtKB">
        <authorList>
            <consortium name="RefSeq"/>
        </authorList>
    </citation>
    <scope>IDENTIFICATION</scope>
    <source>
        <strain evidence="5">15085-1641.00</strain>
        <tissue evidence="5">Whole body</tissue>
    </source>
</reference>
<evidence type="ECO:0000313" key="5">
    <source>
        <dbReference type="RefSeq" id="XP_023177545.2"/>
    </source>
</evidence>
<dbReference type="GO" id="GO:0005739">
    <property type="term" value="C:mitochondrion"/>
    <property type="evidence" value="ECO:0007669"/>
    <property type="project" value="TreeGrafter"/>
</dbReference>
<name>A0A6J1MAT5_DROHY</name>
<protein>
    <recommendedName>
        <fullName evidence="2">Succinate dehydrogenase assembly factor 4, mitochondrial</fullName>
    </recommendedName>
</protein>
<dbReference type="PANTHER" id="PTHR28524">
    <property type="entry name" value="SUCCINATE DEHYDROGENASE ASSEMBLY FACTOR 4, MITOCHONDRIAL"/>
    <property type="match status" value="1"/>
</dbReference>
<feature type="compositionally biased region" description="Basic and acidic residues" evidence="3">
    <location>
        <begin position="110"/>
        <end position="123"/>
    </location>
</feature>
<comment type="similarity">
    <text evidence="1">Belongs to the SDHAF4 family.</text>
</comment>
<dbReference type="AlphaFoldDB" id="A0A6J1MAT5"/>